<name>A0ABW7AR49_9ACTN</name>
<dbReference type="PANTHER" id="PTHR30483">
    <property type="entry name" value="LEUCINE-SPECIFIC-BINDING PROTEIN"/>
    <property type="match status" value="1"/>
</dbReference>
<dbReference type="EMBL" id="JBICRM010000041">
    <property type="protein sequence ID" value="MFG1709887.1"/>
    <property type="molecule type" value="Genomic_DNA"/>
</dbReference>
<accession>A0ABW7AR49</accession>
<dbReference type="Proteomes" id="UP001603978">
    <property type="component" value="Unassembled WGS sequence"/>
</dbReference>
<reference evidence="4 5" key="1">
    <citation type="submission" date="2024-10" db="EMBL/GenBank/DDBJ databases">
        <authorList>
            <person name="Topkara A.R."/>
            <person name="Saygin H."/>
        </authorList>
    </citation>
    <scope>NUCLEOTIDE SEQUENCE [LARGE SCALE GENOMIC DNA]</scope>
    <source>
        <strain evidence="4 5">M3C6</strain>
    </source>
</reference>
<dbReference type="InterPro" id="IPR028081">
    <property type="entry name" value="Leu-bd"/>
</dbReference>
<keyword evidence="5" id="KW-1185">Reference proteome</keyword>
<keyword evidence="2" id="KW-0732">Signal</keyword>
<comment type="similarity">
    <text evidence="1">Belongs to the leucine-binding protein family.</text>
</comment>
<dbReference type="SUPFAM" id="SSF53822">
    <property type="entry name" value="Periplasmic binding protein-like I"/>
    <property type="match status" value="1"/>
</dbReference>
<sequence length="334" mass="35651">MTPPSESGRLSLGVPLSLSGKFARFGKQARLGLEVWHSFQDAVDLVIEDDQSNPNTLEDVLRRLSQRCDLLLGPYSTRLMRRAGDVAAAIDRLLWNHGGSGDDVEEAHPHHVVSVLTPTSRYAEPFIRHLGDSPEPLHLWIVQGKGSFGRQVAAGAEALARSVGLPCTRLATLPPEVPEPWSLFCAGAFEEDVEVVKQAQAMETPPTEICAVAAGVREFGEAVDDPEGIYGVGQWAPGAGHTAEIGISEHDFLACYEGHALPDYPAVQAAAAATIATHCARLAGSTERDALWSAASALETVTLFGPFKIDTRTGVQIGHQAVLTRWAADGPTAV</sequence>
<evidence type="ECO:0000313" key="4">
    <source>
        <dbReference type="EMBL" id="MFG1709887.1"/>
    </source>
</evidence>
<evidence type="ECO:0000313" key="5">
    <source>
        <dbReference type="Proteomes" id="UP001603978"/>
    </source>
</evidence>
<comment type="caution">
    <text evidence="4">The sequence shown here is derived from an EMBL/GenBank/DDBJ whole genome shotgun (WGS) entry which is preliminary data.</text>
</comment>
<evidence type="ECO:0000256" key="1">
    <source>
        <dbReference type="ARBA" id="ARBA00010062"/>
    </source>
</evidence>
<organism evidence="4 5">
    <name type="scientific">Nonomuraea marmarensis</name>
    <dbReference type="NCBI Taxonomy" id="3351344"/>
    <lineage>
        <taxon>Bacteria</taxon>
        <taxon>Bacillati</taxon>
        <taxon>Actinomycetota</taxon>
        <taxon>Actinomycetes</taxon>
        <taxon>Streptosporangiales</taxon>
        <taxon>Streptosporangiaceae</taxon>
        <taxon>Nonomuraea</taxon>
    </lineage>
</organism>
<dbReference type="InterPro" id="IPR051010">
    <property type="entry name" value="BCAA_transport"/>
</dbReference>
<evidence type="ECO:0000256" key="2">
    <source>
        <dbReference type="ARBA" id="ARBA00022729"/>
    </source>
</evidence>
<feature type="domain" description="Leucine-binding protein" evidence="3">
    <location>
        <begin position="12"/>
        <end position="330"/>
    </location>
</feature>
<proteinExistence type="inferred from homology"/>
<dbReference type="Gene3D" id="3.40.50.2300">
    <property type="match status" value="4"/>
</dbReference>
<protein>
    <submittedName>
        <fullName evidence="4">ABC transporter substrate-binding protein</fullName>
    </submittedName>
</protein>
<dbReference type="PANTHER" id="PTHR30483:SF37">
    <property type="entry name" value="ABC TRANSPORTER SUBSTRATE-BINDING PROTEIN"/>
    <property type="match status" value="1"/>
</dbReference>
<gene>
    <name evidence="4" type="ORF">ACFLIM_42660</name>
</gene>
<evidence type="ECO:0000259" key="3">
    <source>
        <dbReference type="Pfam" id="PF13458"/>
    </source>
</evidence>
<dbReference type="RefSeq" id="WP_393175135.1">
    <property type="nucleotide sequence ID" value="NZ_JBICRM010000041.1"/>
</dbReference>
<dbReference type="InterPro" id="IPR028082">
    <property type="entry name" value="Peripla_BP_I"/>
</dbReference>
<dbReference type="Pfam" id="PF13458">
    <property type="entry name" value="Peripla_BP_6"/>
    <property type="match status" value="1"/>
</dbReference>